<evidence type="ECO:0000256" key="11">
    <source>
        <dbReference type="ARBA" id="ARBA00029766"/>
    </source>
</evidence>
<dbReference type="Gene3D" id="3.30.70.560">
    <property type="entry name" value="7,8-Dihydro-6-hydroxymethylpterin-pyrophosphokinase HPPK"/>
    <property type="match status" value="1"/>
</dbReference>
<reference evidence="14 15" key="1">
    <citation type="submission" date="2017-02" db="EMBL/GenBank/DDBJ databases">
        <title>Draft genome sequence of Moraxella lincolnii CCUG 9405T type strain.</title>
        <authorList>
            <person name="Salva-Serra F."/>
            <person name="Engstrom-Jakobsson H."/>
            <person name="Thorell K."/>
            <person name="Jaen-Luchoro D."/>
            <person name="Gonzales-Siles L."/>
            <person name="Karlsson R."/>
            <person name="Yazdan S."/>
            <person name="Boulund F."/>
            <person name="Johnning A."/>
            <person name="Engstrand L."/>
            <person name="Kristiansson E."/>
            <person name="Moore E."/>
        </authorList>
    </citation>
    <scope>NUCLEOTIDE SEQUENCE [LARGE SCALE GENOMIC DNA]</scope>
    <source>
        <strain evidence="14 15">CCUG 9405</strain>
    </source>
</reference>
<accession>A0A1T0CE57</accession>
<dbReference type="InterPro" id="IPR000550">
    <property type="entry name" value="Hppk"/>
</dbReference>
<name>A0A1T0CE57_9GAMM</name>
<evidence type="ECO:0000313" key="15">
    <source>
        <dbReference type="Proteomes" id="UP000191094"/>
    </source>
</evidence>
<proteinExistence type="inferred from homology"/>
<dbReference type="GO" id="GO:0005524">
    <property type="term" value="F:ATP binding"/>
    <property type="evidence" value="ECO:0007669"/>
    <property type="project" value="UniProtKB-KW"/>
</dbReference>
<evidence type="ECO:0000256" key="2">
    <source>
        <dbReference type="ARBA" id="ARBA00005810"/>
    </source>
</evidence>
<dbReference type="PANTHER" id="PTHR43071:SF1">
    <property type="entry name" value="2-AMINO-4-HYDROXY-6-HYDROXYMETHYLDIHYDROPTERIDINE PYROPHOSPHOKINASE"/>
    <property type="match status" value="1"/>
</dbReference>
<comment type="caution">
    <text evidence="14">The sequence shown here is derived from an EMBL/GenBank/DDBJ whole genome shotgun (WGS) entry which is preliminary data.</text>
</comment>
<dbReference type="STRING" id="90241.B0682_05560"/>
<evidence type="ECO:0000259" key="13">
    <source>
        <dbReference type="PROSITE" id="PS00794"/>
    </source>
</evidence>
<dbReference type="GO" id="GO:0003848">
    <property type="term" value="F:2-amino-4-hydroxy-6-hydroxymethyldihydropteridine diphosphokinase activity"/>
    <property type="evidence" value="ECO:0007669"/>
    <property type="project" value="UniProtKB-EC"/>
</dbReference>
<dbReference type="RefSeq" id="WP_078307270.1">
    <property type="nucleotide sequence ID" value="NZ_CP147511.1"/>
</dbReference>
<dbReference type="Proteomes" id="UP000191094">
    <property type="component" value="Unassembled WGS sequence"/>
</dbReference>
<dbReference type="AlphaFoldDB" id="A0A1T0CE57"/>
<dbReference type="CDD" id="cd00483">
    <property type="entry name" value="HPPK"/>
    <property type="match status" value="1"/>
</dbReference>
<keyword evidence="7 14" id="KW-0418">Kinase</keyword>
<evidence type="ECO:0000256" key="1">
    <source>
        <dbReference type="ARBA" id="ARBA00005051"/>
    </source>
</evidence>
<dbReference type="OrthoDB" id="9808041at2"/>
<dbReference type="EMBL" id="MUYT01000007">
    <property type="protein sequence ID" value="OOS20615.1"/>
    <property type="molecule type" value="Genomic_DNA"/>
</dbReference>
<dbReference type="PANTHER" id="PTHR43071">
    <property type="entry name" value="2-AMINO-4-HYDROXY-6-HYDROXYMETHYLDIHYDROPTERIDINE PYROPHOSPHOKINASE"/>
    <property type="match status" value="1"/>
</dbReference>
<dbReference type="InterPro" id="IPR035907">
    <property type="entry name" value="Hppk_sf"/>
</dbReference>
<dbReference type="SUPFAM" id="SSF55083">
    <property type="entry name" value="6-hydroxymethyl-7,8-dihydropterin pyrophosphokinase, HPPK"/>
    <property type="match status" value="1"/>
</dbReference>
<keyword evidence="5" id="KW-0808">Transferase</keyword>
<evidence type="ECO:0000313" key="14">
    <source>
        <dbReference type="EMBL" id="OOS20615.1"/>
    </source>
</evidence>
<dbReference type="GO" id="GO:0046656">
    <property type="term" value="P:folic acid biosynthetic process"/>
    <property type="evidence" value="ECO:0007669"/>
    <property type="project" value="UniProtKB-KW"/>
</dbReference>
<dbReference type="GO" id="GO:0016301">
    <property type="term" value="F:kinase activity"/>
    <property type="evidence" value="ECO:0007669"/>
    <property type="project" value="UniProtKB-KW"/>
</dbReference>
<keyword evidence="9" id="KW-0289">Folate biosynthesis</keyword>
<dbReference type="PROSITE" id="PS00794">
    <property type="entry name" value="HPPK"/>
    <property type="match status" value="1"/>
</dbReference>
<protein>
    <recommendedName>
        <fullName evidence="4">2-amino-4-hydroxy-6-hydroxymethyldihydropteridine pyrophosphokinase</fullName>
        <ecNumber evidence="3">2.7.6.3</ecNumber>
    </recommendedName>
    <alternativeName>
        <fullName evidence="11">6-hydroxymethyl-7,8-dihydropterin pyrophosphokinase</fullName>
    </alternativeName>
    <alternativeName>
        <fullName evidence="12">7,8-dihydro-6-hydroxymethylpterin-pyrophosphokinase</fullName>
    </alternativeName>
</protein>
<evidence type="ECO:0000256" key="12">
    <source>
        <dbReference type="ARBA" id="ARBA00033413"/>
    </source>
</evidence>
<evidence type="ECO:0000256" key="10">
    <source>
        <dbReference type="ARBA" id="ARBA00029409"/>
    </source>
</evidence>
<evidence type="ECO:0000256" key="5">
    <source>
        <dbReference type="ARBA" id="ARBA00022679"/>
    </source>
</evidence>
<organism evidence="14 15">
    <name type="scientific">Lwoffella lincolnii</name>
    <dbReference type="NCBI Taxonomy" id="90241"/>
    <lineage>
        <taxon>Bacteria</taxon>
        <taxon>Pseudomonadati</taxon>
        <taxon>Pseudomonadota</taxon>
        <taxon>Gammaproteobacteria</taxon>
        <taxon>Moraxellales</taxon>
        <taxon>Moraxellaceae</taxon>
        <taxon>Lwoffella</taxon>
    </lineage>
</organism>
<dbReference type="EC" id="2.7.6.3" evidence="3"/>
<comment type="similarity">
    <text evidence="2">Belongs to the HPPK family.</text>
</comment>
<sequence>MNTSENWIGCFIGLGGNIANELGTPTEHIINAMQAFKQSPHFTDVKVSSLYQSKAFGITDQPDFINAVLSANTSLSPLELLNFCQGLEQTAKRVRLRHWGERSLDVDILLYGDKRIHHQWLTVPHQGLFERNFVLIPMLEIDGCLVVNGQKLADLNESNNWQGLKKLT</sequence>
<dbReference type="NCBIfam" id="TIGR01498">
    <property type="entry name" value="folK"/>
    <property type="match status" value="1"/>
</dbReference>
<feature type="domain" description="7,8-dihydro-6-hydroxymethylpterin-pyrophosphokinase" evidence="13">
    <location>
        <begin position="98"/>
        <end position="109"/>
    </location>
</feature>
<keyword evidence="15" id="KW-1185">Reference proteome</keyword>
<evidence type="ECO:0000256" key="7">
    <source>
        <dbReference type="ARBA" id="ARBA00022777"/>
    </source>
</evidence>
<dbReference type="GO" id="GO:0046654">
    <property type="term" value="P:tetrahydrofolate biosynthetic process"/>
    <property type="evidence" value="ECO:0007669"/>
    <property type="project" value="UniProtKB-UniPathway"/>
</dbReference>
<evidence type="ECO:0000256" key="3">
    <source>
        <dbReference type="ARBA" id="ARBA00013253"/>
    </source>
</evidence>
<comment type="pathway">
    <text evidence="1">Cofactor biosynthesis; tetrahydrofolate biosynthesis; 2-amino-4-hydroxy-6-hydroxymethyl-7,8-dihydropteridine diphosphate from 7,8-dihydroneopterin triphosphate: step 4/4.</text>
</comment>
<comment type="function">
    <text evidence="10">Catalyzes the transfer of pyrophosphate from adenosine triphosphate (ATP) to 6-hydroxymethyl-7,8-dihydropterin, an enzymatic step in folate biosynthesis pathway.</text>
</comment>
<evidence type="ECO:0000256" key="9">
    <source>
        <dbReference type="ARBA" id="ARBA00022909"/>
    </source>
</evidence>
<keyword evidence="6" id="KW-0547">Nucleotide-binding</keyword>
<keyword evidence="8" id="KW-0067">ATP-binding</keyword>
<evidence type="ECO:0000256" key="4">
    <source>
        <dbReference type="ARBA" id="ARBA00016218"/>
    </source>
</evidence>
<dbReference type="UniPathway" id="UPA00077">
    <property type="reaction ID" value="UER00155"/>
</dbReference>
<evidence type="ECO:0000256" key="6">
    <source>
        <dbReference type="ARBA" id="ARBA00022741"/>
    </source>
</evidence>
<dbReference type="Pfam" id="PF01288">
    <property type="entry name" value="HPPK"/>
    <property type="match status" value="1"/>
</dbReference>
<gene>
    <name evidence="14" type="ORF">B0682_05560</name>
</gene>
<evidence type="ECO:0000256" key="8">
    <source>
        <dbReference type="ARBA" id="ARBA00022840"/>
    </source>
</evidence>